<feature type="compositionally biased region" description="Basic residues" evidence="1">
    <location>
        <begin position="1"/>
        <end position="10"/>
    </location>
</feature>
<feature type="region of interest" description="Disordered" evidence="1">
    <location>
        <begin position="42"/>
        <end position="67"/>
    </location>
</feature>
<evidence type="ECO:0000313" key="3">
    <source>
        <dbReference type="Proteomes" id="UP000800097"/>
    </source>
</evidence>
<gene>
    <name evidence="2" type="ORF">EI97DRAFT_456454</name>
</gene>
<keyword evidence="3" id="KW-1185">Reference proteome</keyword>
<dbReference type="RefSeq" id="XP_033656588.1">
    <property type="nucleotide sequence ID" value="XM_033800733.1"/>
</dbReference>
<dbReference type="EMBL" id="ML986487">
    <property type="protein sequence ID" value="KAF2279049.1"/>
    <property type="molecule type" value="Genomic_DNA"/>
</dbReference>
<feature type="region of interest" description="Disordered" evidence="1">
    <location>
        <begin position="1"/>
        <end position="29"/>
    </location>
</feature>
<feature type="compositionally biased region" description="Low complexity" evidence="1">
    <location>
        <begin position="292"/>
        <end position="330"/>
    </location>
</feature>
<feature type="compositionally biased region" description="Polar residues" evidence="1">
    <location>
        <begin position="262"/>
        <end position="280"/>
    </location>
</feature>
<organism evidence="2 3">
    <name type="scientific">Westerdykella ornata</name>
    <dbReference type="NCBI Taxonomy" id="318751"/>
    <lineage>
        <taxon>Eukaryota</taxon>
        <taxon>Fungi</taxon>
        <taxon>Dikarya</taxon>
        <taxon>Ascomycota</taxon>
        <taxon>Pezizomycotina</taxon>
        <taxon>Dothideomycetes</taxon>
        <taxon>Pleosporomycetidae</taxon>
        <taxon>Pleosporales</taxon>
        <taxon>Sporormiaceae</taxon>
        <taxon>Westerdykella</taxon>
    </lineage>
</organism>
<feature type="region of interest" description="Disordered" evidence="1">
    <location>
        <begin position="262"/>
        <end position="332"/>
    </location>
</feature>
<dbReference type="AlphaFoldDB" id="A0A6A6JVH4"/>
<evidence type="ECO:0000313" key="2">
    <source>
        <dbReference type="EMBL" id="KAF2279049.1"/>
    </source>
</evidence>
<proteinExistence type="predicted"/>
<dbReference type="Proteomes" id="UP000800097">
    <property type="component" value="Unassembled WGS sequence"/>
</dbReference>
<reference evidence="2" key="1">
    <citation type="journal article" date="2020" name="Stud. Mycol.">
        <title>101 Dothideomycetes genomes: a test case for predicting lifestyles and emergence of pathogens.</title>
        <authorList>
            <person name="Haridas S."/>
            <person name="Albert R."/>
            <person name="Binder M."/>
            <person name="Bloem J."/>
            <person name="Labutti K."/>
            <person name="Salamov A."/>
            <person name="Andreopoulos B."/>
            <person name="Baker S."/>
            <person name="Barry K."/>
            <person name="Bills G."/>
            <person name="Bluhm B."/>
            <person name="Cannon C."/>
            <person name="Castanera R."/>
            <person name="Culley D."/>
            <person name="Daum C."/>
            <person name="Ezra D."/>
            <person name="Gonzalez J."/>
            <person name="Henrissat B."/>
            <person name="Kuo A."/>
            <person name="Liang C."/>
            <person name="Lipzen A."/>
            <person name="Lutzoni F."/>
            <person name="Magnuson J."/>
            <person name="Mondo S."/>
            <person name="Nolan M."/>
            <person name="Ohm R."/>
            <person name="Pangilinan J."/>
            <person name="Park H.-J."/>
            <person name="Ramirez L."/>
            <person name="Alfaro M."/>
            <person name="Sun H."/>
            <person name="Tritt A."/>
            <person name="Yoshinaga Y."/>
            <person name="Zwiers L.-H."/>
            <person name="Turgeon B."/>
            <person name="Goodwin S."/>
            <person name="Spatafora J."/>
            <person name="Crous P."/>
            <person name="Grigoriev I."/>
        </authorList>
    </citation>
    <scope>NUCLEOTIDE SEQUENCE</scope>
    <source>
        <strain evidence="2">CBS 379.55</strain>
    </source>
</reference>
<feature type="region of interest" description="Disordered" evidence="1">
    <location>
        <begin position="129"/>
        <end position="184"/>
    </location>
</feature>
<evidence type="ECO:0000256" key="1">
    <source>
        <dbReference type="SAM" id="MobiDB-lite"/>
    </source>
</evidence>
<accession>A0A6A6JVH4</accession>
<protein>
    <submittedName>
        <fullName evidence="2">Uncharacterized protein</fullName>
    </submittedName>
</protein>
<dbReference type="GeneID" id="54553908"/>
<name>A0A6A6JVH4_WESOR</name>
<sequence length="456" mass="49500">MGSHRPHGSRKSLSTVLDGGKGQRRPNLPTLLSYTLHQYPFDRRGSGTAGLSGRGTRISPTSARSLGPLPRIQRTAARTPSVECEALPPALRGVANIAHETREGAHPLATIGGVTGRFARSPRRTRVFVAPREGKSNGDFDADEETSSSSDESTHSRTFYLPPKQLEGFMNGKHPNPRDRPPRAGRLQINLNMERATEREGSTDSEGFASKIMDTWIEILSIPGELQRGVARAAQEDAEEAAAAAAAAASVAEADIDMMELSEQSQLDDPSSAEQPTQAEQPDLTHQLDPQENTTEATTLDETTTSNGQQQDQTADSTAQQQNDATQTAAEEQHDITQLIQKYSNAYQALSTVIRAAEAAIQTGGSTPADAMIDHSAVTSTHGLQVTILFDSRRRPLITAEAQSAIWVILRSKQRSWTINPIGIMPVQIVRATRNVRSAWVQARNDLAKILRELPD</sequence>